<dbReference type="GO" id="GO:0006355">
    <property type="term" value="P:regulation of DNA-templated transcription"/>
    <property type="evidence" value="ECO:0007669"/>
    <property type="project" value="InterPro"/>
</dbReference>
<evidence type="ECO:0000259" key="8">
    <source>
        <dbReference type="PROSITE" id="PS50110"/>
    </source>
</evidence>
<dbReference type="NCBIfam" id="TIGR03787">
    <property type="entry name" value="marine_sort_RR"/>
    <property type="match status" value="1"/>
</dbReference>
<keyword evidence="2" id="KW-0902">Two-component regulatory system</keyword>
<keyword evidence="1 6" id="KW-0597">Phosphoprotein</keyword>
<dbReference type="Gene3D" id="6.10.250.690">
    <property type="match status" value="1"/>
</dbReference>
<proteinExistence type="predicted"/>
<dbReference type="PROSITE" id="PS51755">
    <property type="entry name" value="OMPR_PHOB"/>
    <property type="match status" value="1"/>
</dbReference>
<evidence type="ECO:0000256" key="2">
    <source>
        <dbReference type="ARBA" id="ARBA00023012"/>
    </source>
</evidence>
<gene>
    <name evidence="10" type="primary">pdsR</name>
    <name evidence="10" type="ORF">KME65_14100</name>
</gene>
<feature type="modified residue" description="4-aspartylphosphate" evidence="6">
    <location>
        <position position="54"/>
    </location>
</feature>
<organism evidence="10 11">
    <name type="scientific">Candidatus Thiodiazotropha taylori</name>
    <dbReference type="NCBI Taxonomy" id="2792791"/>
    <lineage>
        <taxon>Bacteria</taxon>
        <taxon>Pseudomonadati</taxon>
        <taxon>Pseudomonadota</taxon>
        <taxon>Gammaproteobacteria</taxon>
        <taxon>Chromatiales</taxon>
        <taxon>Sedimenticolaceae</taxon>
        <taxon>Candidatus Thiodiazotropha</taxon>
    </lineage>
</organism>
<accession>A0A944MDW3</accession>
<dbReference type="GO" id="GO:0005829">
    <property type="term" value="C:cytosol"/>
    <property type="evidence" value="ECO:0007669"/>
    <property type="project" value="TreeGrafter"/>
</dbReference>
<dbReference type="AlphaFoldDB" id="A0A944MDW3"/>
<dbReference type="InterPro" id="IPR011006">
    <property type="entry name" value="CheY-like_superfamily"/>
</dbReference>
<dbReference type="GO" id="GO:0000156">
    <property type="term" value="F:phosphorelay response regulator activity"/>
    <property type="evidence" value="ECO:0007669"/>
    <property type="project" value="TreeGrafter"/>
</dbReference>
<dbReference type="GO" id="GO:0032993">
    <property type="term" value="C:protein-DNA complex"/>
    <property type="evidence" value="ECO:0007669"/>
    <property type="project" value="TreeGrafter"/>
</dbReference>
<dbReference type="GO" id="GO:0000976">
    <property type="term" value="F:transcription cis-regulatory region binding"/>
    <property type="evidence" value="ECO:0007669"/>
    <property type="project" value="TreeGrafter"/>
</dbReference>
<dbReference type="PANTHER" id="PTHR48111:SF21">
    <property type="entry name" value="DNA-BINDING DUAL MASTER TRANSCRIPTIONAL REGULATOR RPAA"/>
    <property type="match status" value="1"/>
</dbReference>
<protein>
    <submittedName>
        <fullName evidence="10">Proteobacterial dedicated sortase system response regulator</fullName>
    </submittedName>
</protein>
<dbReference type="SUPFAM" id="SSF52172">
    <property type="entry name" value="CheY-like"/>
    <property type="match status" value="1"/>
</dbReference>
<keyword evidence="3" id="KW-0805">Transcription regulation</keyword>
<feature type="domain" description="Response regulatory" evidence="8">
    <location>
        <begin position="5"/>
        <end position="121"/>
    </location>
</feature>
<evidence type="ECO:0000256" key="4">
    <source>
        <dbReference type="ARBA" id="ARBA00023125"/>
    </source>
</evidence>
<dbReference type="Proteomes" id="UP000770889">
    <property type="component" value="Unassembled WGS sequence"/>
</dbReference>
<dbReference type="Gene3D" id="3.40.50.2300">
    <property type="match status" value="1"/>
</dbReference>
<keyword evidence="5" id="KW-0804">Transcription</keyword>
<dbReference type="CDD" id="cd17574">
    <property type="entry name" value="REC_OmpR"/>
    <property type="match status" value="1"/>
</dbReference>
<dbReference type="Pfam" id="PF00486">
    <property type="entry name" value="Trans_reg_C"/>
    <property type="match status" value="1"/>
</dbReference>
<feature type="domain" description="OmpR/PhoB-type" evidence="9">
    <location>
        <begin position="134"/>
        <end position="230"/>
    </location>
</feature>
<evidence type="ECO:0000256" key="6">
    <source>
        <dbReference type="PROSITE-ProRule" id="PRU00169"/>
    </source>
</evidence>
<dbReference type="Pfam" id="PF00072">
    <property type="entry name" value="Response_reg"/>
    <property type="match status" value="1"/>
</dbReference>
<dbReference type="InterPro" id="IPR001867">
    <property type="entry name" value="OmpR/PhoB-type_DNA-bd"/>
</dbReference>
<dbReference type="InterPro" id="IPR001789">
    <property type="entry name" value="Sig_transdc_resp-reg_receiver"/>
</dbReference>
<evidence type="ECO:0000259" key="9">
    <source>
        <dbReference type="PROSITE" id="PS51755"/>
    </source>
</evidence>
<dbReference type="PROSITE" id="PS50110">
    <property type="entry name" value="RESPONSE_REGULATORY"/>
    <property type="match status" value="1"/>
</dbReference>
<evidence type="ECO:0000313" key="10">
    <source>
        <dbReference type="EMBL" id="MBT2990083.1"/>
    </source>
</evidence>
<dbReference type="InterPro" id="IPR036388">
    <property type="entry name" value="WH-like_DNA-bd_sf"/>
</dbReference>
<feature type="DNA-binding region" description="OmpR/PhoB-type" evidence="7">
    <location>
        <begin position="134"/>
        <end position="230"/>
    </location>
</feature>
<evidence type="ECO:0000256" key="3">
    <source>
        <dbReference type="ARBA" id="ARBA00023015"/>
    </source>
</evidence>
<dbReference type="InterPro" id="IPR039420">
    <property type="entry name" value="WalR-like"/>
</dbReference>
<evidence type="ECO:0000256" key="1">
    <source>
        <dbReference type="ARBA" id="ARBA00022553"/>
    </source>
</evidence>
<dbReference type="SMART" id="SM00448">
    <property type="entry name" value="REC"/>
    <property type="match status" value="1"/>
</dbReference>
<keyword evidence="4 7" id="KW-0238">DNA-binding</keyword>
<evidence type="ECO:0000256" key="5">
    <source>
        <dbReference type="ARBA" id="ARBA00023163"/>
    </source>
</evidence>
<comment type="caution">
    <text evidence="10">The sequence shown here is derived from an EMBL/GenBank/DDBJ whole genome shotgun (WGS) entry which is preliminary data.</text>
</comment>
<reference evidence="10 11" key="1">
    <citation type="submission" date="2021-05" db="EMBL/GenBank/DDBJ databases">
        <title>Genetic and Functional Diversity in Clade A Lucinid endosymbionts from the Bahamas.</title>
        <authorList>
            <person name="Giani N.M."/>
            <person name="Engel A.S."/>
            <person name="Campbell B.J."/>
        </authorList>
    </citation>
    <scope>NUCLEOTIDE SEQUENCE [LARGE SCALE GENOMIC DNA]</scope>
    <source>
        <strain evidence="10">LUC16012Gg_MoonRockCtena</strain>
    </source>
</reference>
<dbReference type="CDD" id="cd00383">
    <property type="entry name" value="trans_reg_C"/>
    <property type="match status" value="1"/>
</dbReference>
<dbReference type="InterPro" id="IPR022305">
    <property type="entry name" value="Response_regulator"/>
</dbReference>
<dbReference type="PANTHER" id="PTHR48111">
    <property type="entry name" value="REGULATOR OF RPOS"/>
    <property type="match status" value="1"/>
</dbReference>
<name>A0A944MDW3_9GAMM</name>
<evidence type="ECO:0000313" key="11">
    <source>
        <dbReference type="Proteomes" id="UP000770889"/>
    </source>
</evidence>
<dbReference type="EMBL" id="JAHHGM010000013">
    <property type="protein sequence ID" value="MBT2990083.1"/>
    <property type="molecule type" value="Genomic_DNA"/>
</dbReference>
<dbReference type="Gene3D" id="1.10.10.10">
    <property type="entry name" value="Winged helix-like DNA-binding domain superfamily/Winged helix DNA-binding domain"/>
    <property type="match status" value="1"/>
</dbReference>
<evidence type="ECO:0000256" key="7">
    <source>
        <dbReference type="PROSITE-ProRule" id="PRU01091"/>
    </source>
</evidence>
<sequence>MAKKQVAIIEDEEVIRNNYIDYLSRQGYSAIGYANREQALTAFTKALPDLVILDIGLADDIDGGFELCRDLRNRSNTLPIIFLTARDSDFDSVAGLRLGADDYLTKEISLPHLAARIAALFRRVDAMEQTRPSESLLTRGDLQLDRDRLTIQWKQLPINLTVTEFWMLYALVRHPGHVRSRDQLMEEAHIYVDGASITTHIKRIRRKFQQVDSDFNRIESVYGAGYRWNA</sequence>
<dbReference type="SMART" id="SM00862">
    <property type="entry name" value="Trans_reg_C"/>
    <property type="match status" value="1"/>
</dbReference>